<accession>A0AAV5VB46</accession>
<feature type="non-terminal residue" evidence="2">
    <location>
        <position position="1"/>
    </location>
</feature>
<feature type="region of interest" description="Disordered" evidence="1">
    <location>
        <begin position="1"/>
        <end position="27"/>
    </location>
</feature>
<protein>
    <submittedName>
        <fullName evidence="2">Uncharacterized protein</fullName>
    </submittedName>
</protein>
<feature type="compositionally biased region" description="Basic and acidic residues" evidence="1">
    <location>
        <begin position="1"/>
        <end position="13"/>
    </location>
</feature>
<feature type="compositionally biased region" description="Low complexity" evidence="1">
    <location>
        <begin position="49"/>
        <end position="62"/>
    </location>
</feature>
<dbReference type="EMBL" id="BTSY01000002">
    <property type="protein sequence ID" value="GMT16601.1"/>
    <property type="molecule type" value="Genomic_DNA"/>
</dbReference>
<evidence type="ECO:0000313" key="3">
    <source>
        <dbReference type="Proteomes" id="UP001432322"/>
    </source>
</evidence>
<sequence>LGGSFNRDRDRSRSPHPPITHTHNHTVVYPSAHIDNQDISKDTTHKITTSTADIDTTPTSSPIKTDTAQSNTVSVPDIDRSPAATVPDRSPDSSSGSSPHLTSTAIDTLIMQQITQFETTAQQKKTDITHTDTTLITATSPSPSSHLTAHPSIDELMLQQLHNVHI</sequence>
<evidence type="ECO:0000313" key="2">
    <source>
        <dbReference type="EMBL" id="GMT16601.1"/>
    </source>
</evidence>
<gene>
    <name evidence="2" type="ORF">PFISCL1PPCAC_7898</name>
</gene>
<dbReference type="AlphaFoldDB" id="A0AAV5VB46"/>
<feature type="non-terminal residue" evidence="2">
    <location>
        <position position="166"/>
    </location>
</feature>
<proteinExistence type="predicted"/>
<name>A0AAV5VB46_9BILA</name>
<evidence type="ECO:0000256" key="1">
    <source>
        <dbReference type="SAM" id="MobiDB-lite"/>
    </source>
</evidence>
<feature type="region of interest" description="Disordered" evidence="1">
    <location>
        <begin position="49"/>
        <end position="101"/>
    </location>
</feature>
<dbReference type="Proteomes" id="UP001432322">
    <property type="component" value="Unassembled WGS sequence"/>
</dbReference>
<feature type="compositionally biased region" description="Polar residues" evidence="1">
    <location>
        <begin position="63"/>
        <end position="74"/>
    </location>
</feature>
<reference evidence="2" key="1">
    <citation type="submission" date="2023-10" db="EMBL/GenBank/DDBJ databases">
        <title>Genome assembly of Pristionchus species.</title>
        <authorList>
            <person name="Yoshida K."/>
            <person name="Sommer R.J."/>
        </authorList>
    </citation>
    <scope>NUCLEOTIDE SEQUENCE</scope>
    <source>
        <strain evidence="2">RS5133</strain>
    </source>
</reference>
<keyword evidence="3" id="KW-1185">Reference proteome</keyword>
<comment type="caution">
    <text evidence="2">The sequence shown here is derived from an EMBL/GenBank/DDBJ whole genome shotgun (WGS) entry which is preliminary data.</text>
</comment>
<organism evidence="2 3">
    <name type="scientific">Pristionchus fissidentatus</name>
    <dbReference type="NCBI Taxonomy" id="1538716"/>
    <lineage>
        <taxon>Eukaryota</taxon>
        <taxon>Metazoa</taxon>
        <taxon>Ecdysozoa</taxon>
        <taxon>Nematoda</taxon>
        <taxon>Chromadorea</taxon>
        <taxon>Rhabditida</taxon>
        <taxon>Rhabditina</taxon>
        <taxon>Diplogasteromorpha</taxon>
        <taxon>Diplogasteroidea</taxon>
        <taxon>Neodiplogasteridae</taxon>
        <taxon>Pristionchus</taxon>
    </lineage>
</organism>